<dbReference type="PANTHER" id="PTHR13271">
    <property type="entry name" value="UNCHARACTERIZED PUTATIVE METHYLTRANSFERASE"/>
    <property type="match status" value="1"/>
</dbReference>
<dbReference type="AlphaFoldDB" id="A0A8J8NS34"/>
<protein>
    <submittedName>
        <fullName evidence="2">Uncharacterized protein</fullName>
    </submittedName>
</protein>
<feature type="chain" id="PRO_5035325798" evidence="1">
    <location>
        <begin position="22"/>
        <end position="533"/>
    </location>
</feature>
<dbReference type="InterPro" id="IPR046341">
    <property type="entry name" value="SET_dom_sf"/>
</dbReference>
<dbReference type="SUPFAM" id="SSF82199">
    <property type="entry name" value="SET domain"/>
    <property type="match status" value="1"/>
</dbReference>
<evidence type="ECO:0000313" key="2">
    <source>
        <dbReference type="EMBL" id="TNV80566.1"/>
    </source>
</evidence>
<proteinExistence type="predicted"/>
<name>A0A8J8NS34_HALGN</name>
<evidence type="ECO:0000256" key="1">
    <source>
        <dbReference type="SAM" id="SignalP"/>
    </source>
</evidence>
<keyword evidence="3" id="KW-1185">Reference proteome</keyword>
<comment type="caution">
    <text evidence="2">The sequence shown here is derived from an EMBL/GenBank/DDBJ whole genome shotgun (WGS) entry which is preliminary data.</text>
</comment>
<dbReference type="InterPro" id="IPR050600">
    <property type="entry name" value="SETD3_SETD6_MTase"/>
</dbReference>
<feature type="signal peptide" evidence="1">
    <location>
        <begin position="1"/>
        <end position="21"/>
    </location>
</feature>
<gene>
    <name evidence="2" type="ORF">FGO68_gene5262</name>
</gene>
<dbReference type="GO" id="GO:0016279">
    <property type="term" value="F:protein-lysine N-methyltransferase activity"/>
    <property type="evidence" value="ECO:0007669"/>
    <property type="project" value="TreeGrafter"/>
</dbReference>
<evidence type="ECO:0000313" key="3">
    <source>
        <dbReference type="Proteomes" id="UP000785679"/>
    </source>
</evidence>
<dbReference type="EMBL" id="RRYP01007341">
    <property type="protein sequence ID" value="TNV80566.1"/>
    <property type="molecule type" value="Genomic_DNA"/>
</dbReference>
<sequence length="533" mass="62407">MWYKSLLITFLIIAYAIQGQGRSDHTEGDYLNKFFRDQFAEKSPHLDISYDEQKGFHTIQRSEYISRAEALINIPDHYAISAWDDFDLKREILTTLLDDQELYKNTDIIALQYIVFGLRLMLASREIKKSYGLLPQGVLGFTKQEDKHFWVNVLKYWEQARVDDLEVWSEDQLAYLYEFAHYQPDQVKSIKSLLQRVVRTLQRNKRLSRAIGNTTTDLDELIHWVSVVKSRNHGLDFQLWIDIQGIEESFGSFKVFKERYQPFQDENLELNRRFWKNQKVNFLLPLIDMINHHQPSRANSAGQAQDLIQFRIDRVMNDGVNFLTIRLDKAFTEEGQEVAYTYNQFMLEPFVLLKHYGFTVPNNLFSVIGFTIPNGLISIANQKKSACEEIGCSDIVDLRGDHSFNLKKHSINRNLLNLLTVEFLKGSEKDIIRAMSEYSAQVNGVLECIKFYKSSLKSYQKASFDIERIQGYNEQLERMKGNDRKTEADLRRKIMVHEVTLSTKQVVQLNEIYALKRGIHLIWEQLFGYLSSP</sequence>
<dbReference type="Proteomes" id="UP000785679">
    <property type="component" value="Unassembled WGS sequence"/>
</dbReference>
<dbReference type="Gene3D" id="3.90.1410.10">
    <property type="entry name" value="set domain protein methyltransferase, domain 1"/>
    <property type="match status" value="1"/>
</dbReference>
<keyword evidence="1" id="KW-0732">Signal</keyword>
<organism evidence="2 3">
    <name type="scientific">Halteria grandinella</name>
    <dbReference type="NCBI Taxonomy" id="5974"/>
    <lineage>
        <taxon>Eukaryota</taxon>
        <taxon>Sar</taxon>
        <taxon>Alveolata</taxon>
        <taxon>Ciliophora</taxon>
        <taxon>Intramacronucleata</taxon>
        <taxon>Spirotrichea</taxon>
        <taxon>Stichotrichia</taxon>
        <taxon>Sporadotrichida</taxon>
        <taxon>Halteriidae</taxon>
        <taxon>Halteria</taxon>
    </lineage>
</organism>
<accession>A0A8J8NS34</accession>
<dbReference type="OrthoDB" id="326567at2759"/>
<reference evidence="2" key="1">
    <citation type="submission" date="2019-06" db="EMBL/GenBank/DDBJ databases">
        <authorList>
            <person name="Zheng W."/>
        </authorList>
    </citation>
    <scope>NUCLEOTIDE SEQUENCE</scope>
    <source>
        <strain evidence="2">QDHG01</strain>
    </source>
</reference>